<dbReference type="InterPro" id="IPR036318">
    <property type="entry name" value="FAD-bd_PCMH-like_sf"/>
</dbReference>
<dbReference type="STRING" id="765911.Thivi_2990"/>
<dbReference type="Proteomes" id="UP000006062">
    <property type="component" value="Chromosome"/>
</dbReference>
<evidence type="ECO:0000256" key="3">
    <source>
        <dbReference type="ARBA" id="ARBA00022692"/>
    </source>
</evidence>
<dbReference type="SUPFAM" id="SSF54631">
    <property type="entry name" value="CBS-domain pair"/>
    <property type="match status" value="1"/>
</dbReference>
<dbReference type="PROSITE" id="PS51371">
    <property type="entry name" value="CBS"/>
    <property type="match status" value="2"/>
</dbReference>
<dbReference type="SMART" id="SM01091">
    <property type="entry name" value="CorC_HlyC"/>
    <property type="match status" value="1"/>
</dbReference>
<evidence type="ECO:0000256" key="8">
    <source>
        <dbReference type="PROSITE-ProRule" id="PRU00703"/>
    </source>
</evidence>
<dbReference type="InterPro" id="IPR005170">
    <property type="entry name" value="Transptr-assoc_dom"/>
</dbReference>
<dbReference type="Pfam" id="PF03471">
    <property type="entry name" value="CorC_HlyC"/>
    <property type="match status" value="1"/>
</dbReference>
<dbReference type="RefSeq" id="WP_014779298.1">
    <property type="nucleotide sequence ID" value="NC_018012.1"/>
</dbReference>
<dbReference type="Pfam" id="PF00571">
    <property type="entry name" value="CBS"/>
    <property type="match status" value="1"/>
</dbReference>
<gene>
    <name evidence="13" type="ordered locus">Thivi_2990</name>
</gene>
<dbReference type="SUPFAM" id="SSF56176">
    <property type="entry name" value="FAD-binding/transporter-associated domain-like"/>
    <property type="match status" value="1"/>
</dbReference>
<evidence type="ECO:0000256" key="1">
    <source>
        <dbReference type="ARBA" id="ARBA00004651"/>
    </source>
</evidence>
<dbReference type="eggNOG" id="COG1253">
    <property type="taxonomic scope" value="Bacteria"/>
</dbReference>
<dbReference type="Gene3D" id="3.10.580.10">
    <property type="entry name" value="CBS-domain"/>
    <property type="match status" value="1"/>
</dbReference>
<dbReference type="InterPro" id="IPR002550">
    <property type="entry name" value="CNNM"/>
</dbReference>
<dbReference type="Pfam" id="PF01595">
    <property type="entry name" value="CNNM"/>
    <property type="match status" value="1"/>
</dbReference>
<evidence type="ECO:0000313" key="13">
    <source>
        <dbReference type="EMBL" id="AFL74879.1"/>
    </source>
</evidence>
<keyword evidence="5 9" id="KW-1133">Transmembrane helix</keyword>
<keyword evidence="14" id="KW-1185">Reference proteome</keyword>
<feature type="transmembrane region" description="Helical" evidence="10">
    <location>
        <begin position="61"/>
        <end position="89"/>
    </location>
</feature>
<sequence>MSLWPFPIVVVLILINALYVAAEFAIVGARATRVEQFAARGHRLAAALLPIMRDSGRLDRYIAGCQIGITLSSLVLGAFGQATIGLALGALLVSHGELEPLGAYALSATVVLVALSSIQVIFGELIPKTVALQYPVGTALFTYLPMRWSLIVYAPFISLLNGSGNLVLRRFGVNPETSHRHVHAPDEIDLLIRESRDGGLLKARDSTRLREALRLGRHTVRQLMVPRRQIASLDLNAPLADLLAQIDASPYTRLLVYQGDFDNMRGFLHVKDLAVTIASGRDPAALPSLVRPLLALPSGLTIDRALGQLRDRRARIALAVSEFGDIEGLISLEDIIRELLGELSDEFKSASDLAPVPLPDGRWRLPGRLPIDESIEWAHNLGTPAWDAGEAETLAGWLLEQLEAIPEVGDRCTAAGIDFEIECMDGAAIRSVLARPARMPGDAHD</sequence>
<dbReference type="InterPro" id="IPR000644">
    <property type="entry name" value="CBS_dom"/>
</dbReference>
<dbReference type="PANTHER" id="PTHR43099:SF4">
    <property type="entry name" value="INTEGRAL MEMBRANE PROTEIN"/>
    <property type="match status" value="1"/>
</dbReference>
<dbReference type="PROSITE" id="PS51846">
    <property type="entry name" value="CNNM"/>
    <property type="match status" value="1"/>
</dbReference>
<evidence type="ECO:0000256" key="2">
    <source>
        <dbReference type="ARBA" id="ARBA00022475"/>
    </source>
</evidence>
<evidence type="ECO:0000259" key="12">
    <source>
        <dbReference type="PROSITE" id="PS51846"/>
    </source>
</evidence>
<evidence type="ECO:0000256" key="5">
    <source>
        <dbReference type="ARBA" id="ARBA00022989"/>
    </source>
</evidence>
<evidence type="ECO:0000259" key="11">
    <source>
        <dbReference type="PROSITE" id="PS51371"/>
    </source>
</evidence>
<keyword evidence="7 9" id="KW-0472">Membrane</keyword>
<dbReference type="KEGG" id="tvi:Thivi_2990"/>
<keyword evidence="2" id="KW-1003">Cell membrane</keyword>
<proteinExistence type="predicted"/>
<keyword evidence="6 8" id="KW-0129">CBS domain</keyword>
<dbReference type="InterPro" id="IPR051676">
    <property type="entry name" value="UPF0053_domain"/>
</dbReference>
<protein>
    <submittedName>
        <fullName evidence="13">CBS domain-containing protein</fullName>
    </submittedName>
</protein>
<dbReference type="InterPro" id="IPR046342">
    <property type="entry name" value="CBS_dom_sf"/>
</dbReference>
<feature type="domain" description="CBS" evidence="11">
    <location>
        <begin position="289"/>
        <end position="346"/>
    </location>
</feature>
<evidence type="ECO:0000256" key="7">
    <source>
        <dbReference type="ARBA" id="ARBA00023136"/>
    </source>
</evidence>
<comment type="subcellular location">
    <subcellularLocation>
        <location evidence="1">Cell membrane</location>
        <topology evidence="1">Multi-pass membrane protein</topology>
    </subcellularLocation>
</comment>
<dbReference type="InterPro" id="IPR016169">
    <property type="entry name" value="FAD-bd_PCMH_sub2"/>
</dbReference>
<organism evidence="13 14">
    <name type="scientific">Thiocystis violascens (strain ATCC 17096 / DSM 198 / 6111)</name>
    <name type="common">Chromatium violascens</name>
    <dbReference type="NCBI Taxonomy" id="765911"/>
    <lineage>
        <taxon>Bacteria</taxon>
        <taxon>Pseudomonadati</taxon>
        <taxon>Pseudomonadota</taxon>
        <taxon>Gammaproteobacteria</taxon>
        <taxon>Chromatiales</taxon>
        <taxon>Chromatiaceae</taxon>
        <taxon>Thiocystis</taxon>
    </lineage>
</organism>
<evidence type="ECO:0000256" key="4">
    <source>
        <dbReference type="ARBA" id="ARBA00022737"/>
    </source>
</evidence>
<dbReference type="AlphaFoldDB" id="I3YD11"/>
<feature type="transmembrane region" description="Helical" evidence="10">
    <location>
        <begin position="101"/>
        <end position="122"/>
    </location>
</feature>
<accession>I3YD11</accession>
<dbReference type="GO" id="GO:0050660">
    <property type="term" value="F:flavin adenine dinucleotide binding"/>
    <property type="evidence" value="ECO:0007669"/>
    <property type="project" value="InterPro"/>
</dbReference>
<dbReference type="InterPro" id="IPR044751">
    <property type="entry name" value="Ion_transp-like_CBS"/>
</dbReference>
<keyword evidence="4" id="KW-0677">Repeat</keyword>
<name>I3YD11_THIV6</name>
<keyword evidence="3 9" id="KW-0812">Transmembrane</keyword>
<feature type="domain" description="CBS" evidence="11">
    <location>
        <begin position="224"/>
        <end position="283"/>
    </location>
</feature>
<dbReference type="EMBL" id="CP003154">
    <property type="protein sequence ID" value="AFL74879.1"/>
    <property type="molecule type" value="Genomic_DNA"/>
</dbReference>
<feature type="transmembrane region" description="Helical" evidence="10">
    <location>
        <begin position="134"/>
        <end position="156"/>
    </location>
</feature>
<evidence type="ECO:0000256" key="9">
    <source>
        <dbReference type="PROSITE-ProRule" id="PRU01193"/>
    </source>
</evidence>
<feature type="domain" description="CNNM transmembrane" evidence="12">
    <location>
        <begin position="1"/>
        <end position="205"/>
    </location>
</feature>
<dbReference type="CDD" id="cd04590">
    <property type="entry name" value="CBS_pair_CorC_HlyC_assoc"/>
    <property type="match status" value="1"/>
</dbReference>
<reference evidence="13 14" key="1">
    <citation type="submission" date="2012-06" db="EMBL/GenBank/DDBJ databases">
        <title>Complete sequence of Thiocystis violascens DSM 198.</title>
        <authorList>
            <consortium name="US DOE Joint Genome Institute"/>
            <person name="Lucas S."/>
            <person name="Han J."/>
            <person name="Lapidus A."/>
            <person name="Cheng J.-F."/>
            <person name="Goodwin L."/>
            <person name="Pitluck S."/>
            <person name="Peters L."/>
            <person name="Ovchinnikova G."/>
            <person name="Teshima H."/>
            <person name="Detter J.C."/>
            <person name="Han C."/>
            <person name="Tapia R."/>
            <person name="Land M."/>
            <person name="Hauser L."/>
            <person name="Kyrpides N."/>
            <person name="Ivanova N."/>
            <person name="Pagani I."/>
            <person name="Vogl K."/>
            <person name="Liu Z."/>
            <person name="Frigaard N.-U."/>
            <person name="Bryant D."/>
            <person name="Woyke T."/>
        </authorList>
    </citation>
    <scope>NUCLEOTIDE SEQUENCE [LARGE SCALE GENOMIC DNA]</scope>
    <source>
        <strain evidence="14">ATCC 17096 / DSM 198 / 6111</strain>
    </source>
</reference>
<evidence type="ECO:0000256" key="6">
    <source>
        <dbReference type="ARBA" id="ARBA00023122"/>
    </source>
</evidence>
<dbReference type="PANTHER" id="PTHR43099">
    <property type="entry name" value="UPF0053 PROTEIN YRKA"/>
    <property type="match status" value="1"/>
</dbReference>
<dbReference type="HOGENOM" id="CLU_015237_4_0_6"/>
<dbReference type="GO" id="GO:0005886">
    <property type="term" value="C:plasma membrane"/>
    <property type="evidence" value="ECO:0007669"/>
    <property type="project" value="UniProtKB-SubCell"/>
</dbReference>
<evidence type="ECO:0000313" key="14">
    <source>
        <dbReference type="Proteomes" id="UP000006062"/>
    </source>
</evidence>
<dbReference type="OrthoDB" id="9797674at2"/>
<evidence type="ECO:0000256" key="10">
    <source>
        <dbReference type="SAM" id="Phobius"/>
    </source>
</evidence>
<dbReference type="Gene3D" id="3.30.465.10">
    <property type="match status" value="1"/>
</dbReference>
<feature type="transmembrane region" description="Helical" evidence="10">
    <location>
        <begin position="6"/>
        <end position="27"/>
    </location>
</feature>